<comment type="caution">
    <text evidence="1">The sequence shown here is derived from an EMBL/GenBank/DDBJ whole genome shotgun (WGS) entry which is preliminary data.</text>
</comment>
<evidence type="ECO:0000313" key="2">
    <source>
        <dbReference type="Proteomes" id="UP000015530"/>
    </source>
</evidence>
<evidence type="ECO:0000313" key="1">
    <source>
        <dbReference type="EMBL" id="EQB47513.1"/>
    </source>
</evidence>
<name>T0K406_COLGC</name>
<dbReference type="EMBL" id="AMYD01002922">
    <property type="protein sequence ID" value="EQB47513.1"/>
    <property type="molecule type" value="Genomic_DNA"/>
</dbReference>
<protein>
    <submittedName>
        <fullName evidence="1">Uncharacterized protein</fullName>
    </submittedName>
</protein>
<accession>T0K406</accession>
<organism evidence="1 2">
    <name type="scientific">Colletotrichum gloeosporioides (strain Cg-14)</name>
    <name type="common">Anthracnose fungus</name>
    <name type="synonym">Glomerella cingulata</name>
    <dbReference type="NCBI Taxonomy" id="1237896"/>
    <lineage>
        <taxon>Eukaryota</taxon>
        <taxon>Fungi</taxon>
        <taxon>Dikarya</taxon>
        <taxon>Ascomycota</taxon>
        <taxon>Pezizomycotina</taxon>
        <taxon>Sordariomycetes</taxon>
        <taxon>Hypocreomycetidae</taxon>
        <taxon>Glomerellales</taxon>
        <taxon>Glomerellaceae</taxon>
        <taxon>Colletotrichum</taxon>
        <taxon>Colletotrichum gloeosporioides species complex</taxon>
    </lineage>
</organism>
<reference evidence="2" key="1">
    <citation type="journal article" date="2013" name="Mol. Plant Microbe Interact.">
        <title>Global aspects of pacC regulation of pathogenicity genes in Colletotrichum gloeosporioides as revealed by transcriptome analysis.</title>
        <authorList>
            <person name="Alkan N."/>
            <person name="Meng X."/>
            <person name="Friedlander G."/>
            <person name="Reuveni E."/>
            <person name="Sukno S."/>
            <person name="Sherman A."/>
            <person name="Thon M."/>
            <person name="Fluhr R."/>
            <person name="Prusky D."/>
        </authorList>
    </citation>
    <scope>NUCLEOTIDE SEQUENCE [LARGE SCALE GENOMIC DNA]</scope>
    <source>
        <strain evidence="2">Cg-14</strain>
    </source>
</reference>
<dbReference type="Proteomes" id="UP000015530">
    <property type="component" value="Unassembled WGS sequence"/>
</dbReference>
<gene>
    <name evidence="1" type="ORF">CGLO_13326</name>
</gene>
<proteinExistence type="predicted"/>
<sequence length="23" mass="2838">MKVFWQKGLIFEREQPINDESSR</sequence>
<dbReference type="HOGENOM" id="CLU_3423275_0_0_1"/>
<dbReference type="AlphaFoldDB" id="T0K406"/>